<comment type="caution">
    <text evidence="2">The sequence shown here is derived from an EMBL/GenBank/DDBJ whole genome shotgun (WGS) entry which is preliminary data.</text>
</comment>
<evidence type="ECO:0000313" key="3">
    <source>
        <dbReference type="Proteomes" id="UP000062998"/>
    </source>
</evidence>
<dbReference type="Proteomes" id="UP000062998">
    <property type="component" value="Unassembled WGS sequence"/>
</dbReference>
<gene>
    <name evidence="2" type="ORF">WL73_14025</name>
</gene>
<feature type="compositionally biased region" description="Basic and acidic residues" evidence="1">
    <location>
        <begin position="11"/>
        <end position="27"/>
    </location>
</feature>
<feature type="region of interest" description="Disordered" evidence="1">
    <location>
        <begin position="1"/>
        <end position="70"/>
    </location>
</feature>
<sequence length="135" mass="15071">MRRRAQAVEQPRFRQHERAAADRRDPATARGRRAQRRDHAARGRRERHGRAGDDDRIGIGEGIETKRGPQFEQVAGDARLLAADAHAVRLLDVGRAHACECVARNAQIERDDVGQCKNGDGVHDDEVREVVAGIR</sequence>
<accession>A0A107G0U4</accession>
<feature type="compositionally biased region" description="Basic and acidic residues" evidence="1">
    <location>
        <begin position="37"/>
        <end position="69"/>
    </location>
</feature>
<evidence type="ECO:0000256" key="1">
    <source>
        <dbReference type="SAM" id="MobiDB-lite"/>
    </source>
</evidence>
<proteinExistence type="predicted"/>
<protein>
    <submittedName>
        <fullName evidence="2">Uncharacterized protein</fullName>
    </submittedName>
</protein>
<dbReference type="EMBL" id="LPIX01000054">
    <property type="protein sequence ID" value="KWE03219.1"/>
    <property type="molecule type" value="Genomic_DNA"/>
</dbReference>
<evidence type="ECO:0000313" key="2">
    <source>
        <dbReference type="EMBL" id="KWE03219.1"/>
    </source>
</evidence>
<organism evidence="2 3">
    <name type="scientific">Burkholderia ubonensis</name>
    <dbReference type="NCBI Taxonomy" id="101571"/>
    <lineage>
        <taxon>Bacteria</taxon>
        <taxon>Pseudomonadati</taxon>
        <taxon>Pseudomonadota</taxon>
        <taxon>Betaproteobacteria</taxon>
        <taxon>Burkholderiales</taxon>
        <taxon>Burkholderiaceae</taxon>
        <taxon>Burkholderia</taxon>
        <taxon>Burkholderia cepacia complex</taxon>
    </lineage>
</organism>
<dbReference type="AlphaFoldDB" id="A0A107G0U4"/>
<reference evidence="2 3" key="1">
    <citation type="submission" date="2015-11" db="EMBL/GenBank/DDBJ databases">
        <title>Expanding the genomic diversity of Burkholderia species for the development of highly accurate diagnostics.</title>
        <authorList>
            <person name="Sahl J."/>
            <person name="Keim P."/>
            <person name="Wagner D."/>
        </authorList>
    </citation>
    <scope>NUCLEOTIDE SEQUENCE [LARGE SCALE GENOMIC DNA]</scope>
    <source>
        <strain evidence="2 3">MSMB2167WGS</strain>
    </source>
</reference>
<name>A0A107G0U4_9BURK</name>